<evidence type="ECO:0000313" key="1">
    <source>
        <dbReference type="EMBL" id="CQR70400.1"/>
    </source>
</evidence>
<evidence type="ECO:0000313" key="2">
    <source>
        <dbReference type="Proteomes" id="UP000049855"/>
    </source>
</evidence>
<protein>
    <submittedName>
        <fullName evidence="1">Uncharacterized protein</fullName>
    </submittedName>
</protein>
<reference evidence="2" key="1">
    <citation type="submission" date="2015-03" db="EMBL/GenBank/DDBJ databases">
        <authorList>
            <person name="Nijsse Bart"/>
        </authorList>
    </citation>
    <scope>NUCLEOTIDE SEQUENCE [LARGE SCALE GENOMIC DNA]</scope>
</reference>
<dbReference type="AlphaFoldDB" id="A0A0U1KSJ8"/>
<accession>A0A0U1KSJ8</accession>
<name>A0A0U1KSJ8_9FIRM</name>
<dbReference type="Proteomes" id="UP000049855">
    <property type="component" value="Unassembled WGS sequence"/>
</dbReference>
<organism evidence="1 2">
    <name type="scientific">Sporomusa ovata</name>
    <dbReference type="NCBI Taxonomy" id="2378"/>
    <lineage>
        <taxon>Bacteria</taxon>
        <taxon>Bacillati</taxon>
        <taxon>Bacillota</taxon>
        <taxon>Negativicutes</taxon>
        <taxon>Selenomonadales</taxon>
        <taxon>Sporomusaceae</taxon>
        <taxon>Sporomusa</taxon>
    </lineage>
</organism>
<keyword evidence="2" id="KW-1185">Reference proteome</keyword>
<proteinExistence type="predicted"/>
<dbReference type="EMBL" id="CTRP01000003">
    <property type="protein sequence ID" value="CQR70400.1"/>
    <property type="molecule type" value="Genomic_DNA"/>
</dbReference>
<gene>
    <name evidence="1" type="ORF">SpAn4DRAFT_1369</name>
</gene>
<sequence length="42" mass="4367">MCGIFFTCSGMSVMEIGRARSDPSAVIVTKAEKMLSPGGGML</sequence>